<evidence type="ECO:0000256" key="2">
    <source>
        <dbReference type="SAM" id="SignalP"/>
    </source>
</evidence>
<keyword evidence="4" id="KW-1185">Reference proteome</keyword>
<keyword evidence="2" id="KW-0732">Signal</keyword>
<dbReference type="EMBL" id="JAAKZW010000021">
    <property type="protein sequence ID" value="NGO75840.1"/>
    <property type="molecule type" value="Genomic_DNA"/>
</dbReference>
<evidence type="ECO:0008006" key="5">
    <source>
        <dbReference type="Google" id="ProtNLM"/>
    </source>
</evidence>
<organism evidence="3 4">
    <name type="scientific">Streptomyces mesophilus</name>
    <dbReference type="NCBI Taxonomy" id="1775132"/>
    <lineage>
        <taxon>Bacteria</taxon>
        <taxon>Bacillati</taxon>
        <taxon>Actinomycetota</taxon>
        <taxon>Actinomycetes</taxon>
        <taxon>Kitasatosporales</taxon>
        <taxon>Streptomycetaceae</taxon>
        <taxon>Streptomyces</taxon>
    </lineage>
</organism>
<feature type="signal peptide" evidence="2">
    <location>
        <begin position="1"/>
        <end position="23"/>
    </location>
</feature>
<reference evidence="3 4" key="1">
    <citation type="submission" date="2020-02" db="EMBL/GenBank/DDBJ databases">
        <title>Whole-genome analyses of novel actinobacteria.</title>
        <authorList>
            <person name="Sahin N."/>
            <person name="Tokatli A."/>
        </authorList>
    </citation>
    <scope>NUCLEOTIDE SEQUENCE [LARGE SCALE GENOMIC DNA]</scope>
    <source>
        <strain evidence="3 4">YC504</strain>
    </source>
</reference>
<evidence type="ECO:0000256" key="1">
    <source>
        <dbReference type="SAM" id="MobiDB-lite"/>
    </source>
</evidence>
<name>A0A6G4XG68_9ACTN</name>
<evidence type="ECO:0000313" key="3">
    <source>
        <dbReference type="EMBL" id="NGO75840.1"/>
    </source>
</evidence>
<sequence length="239" mass="24388">MKKSKLSQVVVAAAVVATLGLTAACSGDSGSDGGDKSGKDKSSAGQSGGGEEKAAPALTEAQLKQAIIGDTEVKGLKFSAEGTDEAAPESEEMSGECQPLGDVLSENTDPKPKANTAKAGMDGQMSQLAYVALSAHEQADAEKVLGEVREASKNCKGFTDSEGVKSTVEALADPQAGDEAVAYKIGGKVEGQTVSMVVNVVRSSSTLAVFYGMNMADGSKSEIPQGLLDLQIKKIEAVK</sequence>
<dbReference type="AlphaFoldDB" id="A0A6G4XG68"/>
<feature type="chain" id="PRO_5039034745" description="Lipoprotein" evidence="2">
    <location>
        <begin position="24"/>
        <end position="239"/>
    </location>
</feature>
<feature type="region of interest" description="Disordered" evidence="1">
    <location>
        <begin position="23"/>
        <end position="58"/>
    </location>
</feature>
<gene>
    <name evidence="3" type="ORF">G6045_09170</name>
</gene>
<dbReference type="RefSeq" id="WP_165331351.1">
    <property type="nucleotide sequence ID" value="NZ_JAAKZW010000021.1"/>
</dbReference>
<feature type="compositionally biased region" description="Basic and acidic residues" evidence="1">
    <location>
        <begin position="33"/>
        <end position="42"/>
    </location>
</feature>
<proteinExistence type="predicted"/>
<dbReference type="Proteomes" id="UP000481109">
    <property type="component" value="Unassembled WGS sequence"/>
</dbReference>
<feature type="compositionally biased region" description="Acidic residues" evidence="1">
    <location>
        <begin position="82"/>
        <end position="94"/>
    </location>
</feature>
<comment type="caution">
    <text evidence="3">The sequence shown here is derived from an EMBL/GenBank/DDBJ whole genome shotgun (WGS) entry which is preliminary data.</text>
</comment>
<protein>
    <recommendedName>
        <fullName evidence="5">Lipoprotein</fullName>
    </recommendedName>
</protein>
<dbReference type="PROSITE" id="PS51257">
    <property type="entry name" value="PROKAR_LIPOPROTEIN"/>
    <property type="match status" value="1"/>
</dbReference>
<accession>A0A6G4XG68</accession>
<feature type="region of interest" description="Disordered" evidence="1">
    <location>
        <begin position="77"/>
        <end position="120"/>
    </location>
</feature>
<evidence type="ECO:0000313" key="4">
    <source>
        <dbReference type="Proteomes" id="UP000481109"/>
    </source>
</evidence>